<dbReference type="SUPFAM" id="SSF47729">
    <property type="entry name" value="IHF-like DNA-binding proteins"/>
    <property type="match status" value="1"/>
</dbReference>
<protein>
    <recommendedName>
        <fullName evidence="4">Viral histone-like protein</fullName>
    </recommendedName>
    <alternativeName>
        <fullName evidence="9">DNA-binding protein pA104R</fullName>
    </alternativeName>
    <alternativeName>
        <fullName evidence="8">pA104R</fullName>
    </alternativeName>
</protein>
<comment type="function">
    <text evidence="10">DNA-binding protein that plays a critical role in nucleoid compaction, genome replication and DNA replication and transcription. Binds to both ssDNA and dsDNA with a binding site covering about 15 nucleotides. Displays DNA-supercoiling activity only when associated with the viral DNA topoisomerase 2.</text>
</comment>
<dbReference type="GO" id="GO:0003677">
    <property type="term" value="F:DNA binding"/>
    <property type="evidence" value="ECO:0007669"/>
    <property type="project" value="UniProtKB-KW"/>
</dbReference>
<evidence type="ECO:0000256" key="5">
    <source>
        <dbReference type="ARBA" id="ARBA00022705"/>
    </source>
</evidence>
<evidence type="ECO:0000313" key="13">
    <source>
        <dbReference type="EMBL" id="EYF00891.1"/>
    </source>
</evidence>
<evidence type="ECO:0000256" key="3">
    <source>
        <dbReference type="ARBA" id="ARBA00011738"/>
    </source>
</evidence>
<comment type="similarity">
    <text evidence="2 11">Belongs to the bacterial histone-like protein family.</text>
</comment>
<dbReference type="SMART" id="SM00411">
    <property type="entry name" value="BHL"/>
    <property type="match status" value="1"/>
</dbReference>
<dbReference type="Pfam" id="PF00216">
    <property type="entry name" value="Bac_DNA_binding"/>
    <property type="match status" value="1"/>
</dbReference>
<keyword evidence="6" id="KW-0426">Late protein</keyword>
<name>A0A017SX35_9BACT</name>
<dbReference type="PANTHER" id="PTHR33175:SF13">
    <property type="entry name" value="HISTONE-LIKE PROTEIN"/>
    <property type="match status" value="1"/>
</dbReference>
<accession>A0A017SX35</accession>
<gene>
    <name evidence="13" type="ORF">CAP_8908</name>
</gene>
<evidence type="ECO:0000256" key="1">
    <source>
        <dbReference type="ARBA" id="ARBA00004328"/>
    </source>
</evidence>
<evidence type="ECO:0000256" key="11">
    <source>
        <dbReference type="RuleBase" id="RU003939"/>
    </source>
</evidence>
<evidence type="ECO:0000256" key="10">
    <source>
        <dbReference type="ARBA" id="ARBA00046140"/>
    </source>
</evidence>
<dbReference type="InterPro" id="IPR000119">
    <property type="entry name" value="Hist_DNA-bd"/>
</dbReference>
<dbReference type="AlphaFoldDB" id="A0A017SX35"/>
<feature type="region of interest" description="Disordered" evidence="12">
    <location>
        <begin position="77"/>
        <end position="97"/>
    </location>
</feature>
<dbReference type="InterPro" id="IPR010992">
    <property type="entry name" value="IHF-like_DNA-bd_dom_sf"/>
</dbReference>
<keyword evidence="14" id="KW-1185">Reference proteome</keyword>
<comment type="subunit">
    <text evidence="3">Homodimer.</text>
</comment>
<keyword evidence="7 13" id="KW-0238">DNA-binding</keyword>
<evidence type="ECO:0000256" key="12">
    <source>
        <dbReference type="SAM" id="MobiDB-lite"/>
    </source>
</evidence>
<dbReference type="RefSeq" id="WP_063748825.1">
    <property type="nucleotide sequence ID" value="NZ_ASRX01000095.1"/>
</dbReference>
<evidence type="ECO:0000256" key="6">
    <source>
        <dbReference type="ARBA" id="ARBA00022921"/>
    </source>
</evidence>
<keyword evidence="5" id="KW-0235">DNA replication</keyword>
<dbReference type="Proteomes" id="UP000019678">
    <property type="component" value="Unassembled WGS sequence"/>
</dbReference>
<comment type="subcellular location">
    <subcellularLocation>
        <location evidence="1">Virion</location>
    </subcellularLocation>
</comment>
<evidence type="ECO:0000256" key="9">
    <source>
        <dbReference type="ARBA" id="ARBA00033227"/>
    </source>
</evidence>
<dbReference type="OrthoDB" id="331625at2"/>
<dbReference type="Gene3D" id="4.10.520.10">
    <property type="entry name" value="IHF-like DNA-binding proteins"/>
    <property type="match status" value="1"/>
</dbReference>
<evidence type="ECO:0000256" key="2">
    <source>
        <dbReference type="ARBA" id="ARBA00010529"/>
    </source>
</evidence>
<dbReference type="GO" id="GO:0030527">
    <property type="term" value="F:structural constituent of chromatin"/>
    <property type="evidence" value="ECO:0007669"/>
    <property type="project" value="InterPro"/>
</dbReference>
<dbReference type="PANTHER" id="PTHR33175">
    <property type="entry name" value="DNA-BINDING PROTEIN HU"/>
    <property type="match status" value="1"/>
</dbReference>
<comment type="caution">
    <text evidence="13">The sequence shown here is derived from an EMBL/GenBank/DDBJ whole genome shotgun (WGS) entry which is preliminary data.</text>
</comment>
<evidence type="ECO:0000256" key="4">
    <source>
        <dbReference type="ARBA" id="ARBA00016145"/>
    </source>
</evidence>
<reference evidence="13 14" key="1">
    <citation type="submission" date="2013-05" db="EMBL/GenBank/DDBJ databases">
        <title>Genome assembly of Chondromyces apiculatus DSM 436.</title>
        <authorList>
            <person name="Sharma G."/>
            <person name="Khatri I."/>
            <person name="Kaur C."/>
            <person name="Mayilraj S."/>
            <person name="Subramanian S."/>
        </authorList>
    </citation>
    <scope>NUCLEOTIDE SEQUENCE [LARGE SCALE GENOMIC DNA]</scope>
    <source>
        <strain evidence="13 14">DSM 436</strain>
    </source>
</reference>
<dbReference type="GO" id="GO:0006260">
    <property type="term" value="P:DNA replication"/>
    <property type="evidence" value="ECO:0007669"/>
    <property type="project" value="UniProtKB-KW"/>
</dbReference>
<dbReference type="STRING" id="1192034.CAP_8908"/>
<dbReference type="eggNOG" id="COG0776">
    <property type="taxonomic scope" value="Bacteria"/>
</dbReference>
<evidence type="ECO:0000256" key="7">
    <source>
        <dbReference type="ARBA" id="ARBA00023125"/>
    </source>
</evidence>
<proteinExistence type="inferred from homology"/>
<dbReference type="EMBL" id="ASRX01000095">
    <property type="protein sequence ID" value="EYF00891.1"/>
    <property type="molecule type" value="Genomic_DNA"/>
</dbReference>
<sequence length="112" mass="12015">MATKKAAAGGAKKALSKSGLITAIAEAHGEELTRKQVKNVIESLIDIGHRELKKAGIFTLPGFAKFRVVKRPATKARQGVNPFTKQPMTFPAKPASKSVRARPIKAIKDALL</sequence>
<dbReference type="GO" id="GO:0005829">
    <property type="term" value="C:cytosol"/>
    <property type="evidence" value="ECO:0007669"/>
    <property type="project" value="TreeGrafter"/>
</dbReference>
<organism evidence="13 14">
    <name type="scientific">Chondromyces apiculatus DSM 436</name>
    <dbReference type="NCBI Taxonomy" id="1192034"/>
    <lineage>
        <taxon>Bacteria</taxon>
        <taxon>Pseudomonadati</taxon>
        <taxon>Myxococcota</taxon>
        <taxon>Polyangia</taxon>
        <taxon>Polyangiales</taxon>
        <taxon>Polyangiaceae</taxon>
        <taxon>Chondromyces</taxon>
    </lineage>
</organism>
<evidence type="ECO:0000313" key="14">
    <source>
        <dbReference type="Proteomes" id="UP000019678"/>
    </source>
</evidence>
<dbReference type="CDD" id="cd13834">
    <property type="entry name" value="HU_like"/>
    <property type="match status" value="1"/>
</dbReference>
<evidence type="ECO:0000256" key="8">
    <source>
        <dbReference type="ARBA" id="ARBA00033120"/>
    </source>
</evidence>